<dbReference type="SUPFAM" id="SSF51161">
    <property type="entry name" value="Trimeric LpxA-like enzymes"/>
    <property type="match status" value="1"/>
</dbReference>
<dbReference type="CDD" id="cd03360">
    <property type="entry name" value="LbH_AT_putative"/>
    <property type="match status" value="1"/>
</dbReference>
<dbReference type="InterPro" id="IPR011004">
    <property type="entry name" value="Trimer_LpxA-like_sf"/>
</dbReference>
<dbReference type="InterPro" id="IPR020019">
    <property type="entry name" value="AcTrfase_PglD-like"/>
</dbReference>
<evidence type="ECO:0000256" key="2">
    <source>
        <dbReference type="ARBA" id="ARBA00022737"/>
    </source>
</evidence>
<comment type="caution">
    <text evidence="3">The sequence shown here is derived from an EMBL/GenBank/DDBJ whole genome shotgun (WGS) entry which is preliminary data.</text>
</comment>
<reference evidence="3 4" key="1">
    <citation type="submission" date="2015-09" db="EMBL/GenBank/DDBJ databases">
        <title>Genome sequencing project for genomic taxonomy and phylogenomics of Bacillus-like bacteria.</title>
        <authorList>
            <person name="Liu B."/>
            <person name="Wang J."/>
            <person name="Zhu Y."/>
            <person name="Liu G."/>
            <person name="Chen Q."/>
            <person name="Chen Z."/>
            <person name="Lan J."/>
            <person name="Che J."/>
            <person name="Ge C."/>
            <person name="Shi H."/>
            <person name="Pan Z."/>
            <person name="Liu X."/>
        </authorList>
    </citation>
    <scope>NUCLEOTIDE SEQUENCE [LARGE SCALE GENOMIC DNA]</scope>
    <source>
        <strain evidence="3 4">DSM 8552</strain>
    </source>
</reference>
<keyword evidence="1" id="KW-0808">Transferase</keyword>
<organism evidence="3 4">
    <name type="scientific">Brevibacillus choshinensis</name>
    <dbReference type="NCBI Taxonomy" id="54911"/>
    <lineage>
        <taxon>Bacteria</taxon>
        <taxon>Bacillati</taxon>
        <taxon>Bacillota</taxon>
        <taxon>Bacilli</taxon>
        <taxon>Bacillales</taxon>
        <taxon>Paenibacillaceae</taxon>
        <taxon>Brevibacillus</taxon>
    </lineage>
</organism>
<dbReference type="PROSITE" id="PS00101">
    <property type="entry name" value="HEXAPEP_TRANSFERASES"/>
    <property type="match status" value="1"/>
</dbReference>
<dbReference type="RefSeq" id="WP_055745609.1">
    <property type="nucleotide sequence ID" value="NZ_LJJB01000010.1"/>
</dbReference>
<evidence type="ECO:0000313" key="3">
    <source>
        <dbReference type="EMBL" id="KQL46517.1"/>
    </source>
</evidence>
<dbReference type="Proteomes" id="UP000051063">
    <property type="component" value="Unassembled WGS sequence"/>
</dbReference>
<dbReference type="InterPro" id="IPR001451">
    <property type="entry name" value="Hexapep"/>
</dbReference>
<name>A0ABR5N7U4_BRECH</name>
<dbReference type="PANTHER" id="PTHR43300">
    <property type="entry name" value="ACETYLTRANSFERASE"/>
    <property type="match status" value="1"/>
</dbReference>
<gene>
    <name evidence="3" type="ORF">AN963_16445</name>
</gene>
<dbReference type="InterPro" id="IPR018357">
    <property type="entry name" value="Hexapep_transf_CS"/>
</dbReference>
<dbReference type="Gene3D" id="3.40.50.20">
    <property type="match status" value="1"/>
</dbReference>
<dbReference type="EMBL" id="LJJB01000010">
    <property type="protein sequence ID" value="KQL46517.1"/>
    <property type="molecule type" value="Genomic_DNA"/>
</dbReference>
<dbReference type="PROSITE" id="PS51257">
    <property type="entry name" value="PROKAR_LIPOPROTEIN"/>
    <property type="match status" value="1"/>
</dbReference>
<accession>A0ABR5N7U4</accession>
<keyword evidence="2" id="KW-0677">Repeat</keyword>
<dbReference type="Pfam" id="PF00132">
    <property type="entry name" value="Hexapep"/>
    <property type="match status" value="2"/>
</dbReference>
<evidence type="ECO:0000256" key="1">
    <source>
        <dbReference type="ARBA" id="ARBA00022679"/>
    </source>
</evidence>
<keyword evidence="4" id="KW-1185">Reference proteome</keyword>
<dbReference type="InterPro" id="IPR050179">
    <property type="entry name" value="Trans_hexapeptide_repeat"/>
</dbReference>
<dbReference type="Gene3D" id="2.160.10.10">
    <property type="entry name" value="Hexapeptide repeat proteins"/>
    <property type="match status" value="1"/>
</dbReference>
<sequence length="210" mass="22075">MRVPIIVLGGGGHSKVIMNTLLMTSCNVKGFTTPDTLDQIDSIYGIIRLGTDDVVRSIDPTQYKLVNGIGSVGYPGIRKDIFYSFKNIGFHFENVIHPSVILPKDTVLLEGVQLMAGVIIQPGCNIGANTIINTRATIEHDCRIGDNVHVAPGAVICGDVTIGDNVHIGAGAIVIQGVRIGKNSVIGAGSVVIRNVAEGVKVVGVPAEEV</sequence>
<proteinExistence type="predicted"/>
<protein>
    <submittedName>
        <fullName evidence="3">Sugar acetyltransferase</fullName>
    </submittedName>
</protein>
<evidence type="ECO:0000313" key="4">
    <source>
        <dbReference type="Proteomes" id="UP000051063"/>
    </source>
</evidence>
<dbReference type="PANTHER" id="PTHR43300:SF7">
    <property type="entry name" value="UDP-N-ACETYLBACILLOSAMINE N-ACETYLTRANSFERASE"/>
    <property type="match status" value="1"/>
</dbReference>
<dbReference type="NCBIfam" id="TIGR03570">
    <property type="entry name" value="NeuD_NnaD"/>
    <property type="match status" value="1"/>
</dbReference>